<reference evidence="3" key="1">
    <citation type="journal article" date="2020" name="Stud. Mycol.">
        <title>101 Dothideomycetes genomes: a test case for predicting lifestyles and emergence of pathogens.</title>
        <authorList>
            <person name="Haridas S."/>
            <person name="Albert R."/>
            <person name="Binder M."/>
            <person name="Bloem J."/>
            <person name="Labutti K."/>
            <person name="Salamov A."/>
            <person name="Andreopoulos B."/>
            <person name="Baker S."/>
            <person name="Barry K."/>
            <person name="Bills G."/>
            <person name="Bluhm B."/>
            <person name="Cannon C."/>
            <person name="Castanera R."/>
            <person name="Culley D."/>
            <person name="Daum C."/>
            <person name="Ezra D."/>
            <person name="Gonzalez J."/>
            <person name="Henrissat B."/>
            <person name="Kuo A."/>
            <person name="Liang C."/>
            <person name="Lipzen A."/>
            <person name="Lutzoni F."/>
            <person name="Magnuson J."/>
            <person name="Mondo S."/>
            <person name="Nolan M."/>
            <person name="Ohm R."/>
            <person name="Pangilinan J."/>
            <person name="Park H.-J."/>
            <person name="Ramirez L."/>
            <person name="Alfaro M."/>
            <person name="Sun H."/>
            <person name="Tritt A."/>
            <person name="Yoshinaga Y."/>
            <person name="Zwiers L.-H."/>
            <person name="Turgeon B."/>
            <person name="Goodwin S."/>
            <person name="Spatafora J."/>
            <person name="Crous P."/>
            <person name="Grigoriev I."/>
        </authorList>
    </citation>
    <scope>NUCLEOTIDE SEQUENCE</scope>
    <source>
        <strain evidence="3">CBS 269.34</strain>
    </source>
</reference>
<evidence type="ECO:0000313" key="3">
    <source>
        <dbReference type="EMBL" id="KAF2499251.1"/>
    </source>
</evidence>
<sequence>MSSRFCSRFVLPVGVLLAFYLTLATSLPHSATPKRTIVAPGTELRILPLGDSITYGWNGTNGTDGYRLGLSEDIAGSNWLFVGTQRSGIMNDNYNQGYPGYTISGIAGIAGPGLDMKPNVVLLHAGTNDLDRVPPSNEPYADAPTRLGTLIDQVLKALPESVVLVAQIINAKDAATEARIKTYNAQVPAVVKQRADDGWKVAVVDFSSVTKDELIDGLHPTPVGYKHMGDIWFGGLQAVAKAGWITPPIGPDPSWAVKAA</sequence>
<dbReference type="Pfam" id="PF13472">
    <property type="entry name" value="Lipase_GDSL_2"/>
    <property type="match status" value="1"/>
</dbReference>
<dbReference type="CDD" id="cd01833">
    <property type="entry name" value="XynB_like"/>
    <property type="match status" value="1"/>
</dbReference>
<evidence type="ECO:0000256" key="1">
    <source>
        <dbReference type="SAM" id="SignalP"/>
    </source>
</evidence>
<keyword evidence="4" id="KW-1185">Reference proteome</keyword>
<feature type="domain" description="SGNH hydrolase-type esterase" evidence="2">
    <location>
        <begin position="49"/>
        <end position="226"/>
    </location>
</feature>
<dbReference type="PANTHER" id="PTHR30383">
    <property type="entry name" value="THIOESTERASE 1/PROTEASE 1/LYSOPHOSPHOLIPASE L1"/>
    <property type="match status" value="1"/>
</dbReference>
<evidence type="ECO:0000259" key="2">
    <source>
        <dbReference type="Pfam" id="PF13472"/>
    </source>
</evidence>
<keyword evidence="1" id="KW-0732">Signal</keyword>
<proteinExistence type="predicted"/>
<dbReference type="InterPro" id="IPR051532">
    <property type="entry name" value="Ester_Hydrolysis_Enzymes"/>
</dbReference>
<keyword evidence="3" id="KW-0378">Hydrolase</keyword>
<protein>
    <submittedName>
        <fullName evidence="3">SGNH hydrolase</fullName>
    </submittedName>
</protein>
<dbReference type="PANTHER" id="PTHR30383:SF5">
    <property type="entry name" value="SGNH HYDROLASE-TYPE ESTERASE DOMAIN-CONTAINING PROTEIN"/>
    <property type="match status" value="1"/>
</dbReference>
<dbReference type="InterPro" id="IPR013830">
    <property type="entry name" value="SGNH_hydro"/>
</dbReference>
<dbReference type="OrthoDB" id="3915838at2759"/>
<accession>A0A6A6R3E0</accession>
<dbReference type="GO" id="GO:0004622">
    <property type="term" value="F:phosphatidylcholine lysophospholipase activity"/>
    <property type="evidence" value="ECO:0007669"/>
    <property type="project" value="TreeGrafter"/>
</dbReference>
<dbReference type="EMBL" id="MU004184">
    <property type="protein sequence ID" value="KAF2499251.1"/>
    <property type="molecule type" value="Genomic_DNA"/>
</dbReference>
<dbReference type="InterPro" id="IPR036514">
    <property type="entry name" value="SGNH_hydro_sf"/>
</dbReference>
<organism evidence="3 4">
    <name type="scientific">Lophium mytilinum</name>
    <dbReference type="NCBI Taxonomy" id="390894"/>
    <lineage>
        <taxon>Eukaryota</taxon>
        <taxon>Fungi</taxon>
        <taxon>Dikarya</taxon>
        <taxon>Ascomycota</taxon>
        <taxon>Pezizomycotina</taxon>
        <taxon>Dothideomycetes</taxon>
        <taxon>Pleosporomycetidae</taxon>
        <taxon>Mytilinidiales</taxon>
        <taxon>Mytilinidiaceae</taxon>
        <taxon>Lophium</taxon>
    </lineage>
</organism>
<feature type="chain" id="PRO_5025382440" evidence="1">
    <location>
        <begin position="27"/>
        <end position="260"/>
    </location>
</feature>
<dbReference type="Proteomes" id="UP000799750">
    <property type="component" value="Unassembled WGS sequence"/>
</dbReference>
<evidence type="ECO:0000313" key="4">
    <source>
        <dbReference type="Proteomes" id="UP000799750"/>
    </source>
</evidence>
<dbReference type="SUPFAM" id="SSF52266">
    <property type="entry name" value="SGNH hydrolase"/>
    <property type="match status" value="1"/>
</dbReference>
<gene>
    <name evidence="3" type="ORF">BU16DRAFT_523758</name>
</gene>
<dbReference type="Gene3D" id="3.40.50.1110">
    <property type="entry name" value="SGNH hydrolase"/>
    <property type="match status" value="1"/>
</dbReference>
<dbReference type="AlphaFoldDB" id="A0A6A6R3E0"/>
<feature type="signal peptide" evidence="1">
    <location>
        <begin position="1"/>
        <end position="26"/>
    </location>
</feature>
<name>A0A6A6R3E0_9PEZI</name>